<reference evidence="2 3" key="1">
    <citation type="submission" date="2021-06" db="EMBL/GenBank/DDBJ databases">
        <title>Caerostris extrusa draft genome.</title>
        <authorList>
            <person name="Kono N."/>
            <person name="Arakawa K."/>
        </authorList>
    </citation>
    <scope>NUCLEOTIDE SEQUENCE [LARGE SCALE GENOMIC DNA]</scope>
</reference>
<gene>
    <name evidence="2" type="ORF">CEXT_449661</name>
</gene>
<feature type="compositionally biased region" description="Basic and acidic residues" evidence="1">
    <location>
        <begin position="11"/>
        <end position="20"/>
    </location>
</feature>
<feature type="region of interest" description="Disordered" evidence="1">
    <location>
        <begin position="1"/>
        <end position="24"/>
    </location>
</feature>
<evidence type="ECO:0000313" key="3">
    <source>
        <dbReference type="Proteomes" id="UP001054945"/>
    </source>
</evidence>
<evidence type="ECO:0000256" key="1">
    <source>
        <dbReference type="SAM" id="MobiDB-lite"/>
    </source>
</evidence>
<accession>A0AAV4Y6S8</accession>
<dbReference type="Proteomes" id="UP001054945">
    <property type="component" value="Unassembled WGS sequence"/>
</dbReference>
<proteinExistence type="predicted"/>
<evidence type="ECO:0000313" key="2">
    <source>
        <dbReference type="EMBL" id="GIZ02141.1"/>
    </source>
</evidence>
<sequence length="162" mass="18789">MNSKDPPIGFKEGEKRERTSECVPDYSWPETNNNLPNCFIMTPSIQELSIEYQDTLRHIQSLVPASNQKYPSYAFRYCSVKFAIDLTKFRNLFFLLSTILYNTCCIPLEAGTLTWPDMIDQRCLFIYPAVHPGQKMRGLYKHVSGLPRHPCVPILHQNCWLV</sequence>
<dbReference type="AlphaFoldDB" id="A0AAV4Y6S8"/>
<organism evidence="2 3">
    <name type="scientific">Caerostris extrusa</name>
    <name type="common">Bark spider</name>
    <name type="synonym">Caerostris bankana</name>
    <dbReference type="NCBI Taxonomy" id="172846"/>
    <lineage>
        <taxon>Eukaryota</taxon>
        <taxon>Metazoa</taxon>
        <taxon>Ecdysozoa</taxon>
        <taxon>Arthropoda</taxon>
        <taxon>Chelicerata</taxon>
        <taxon>Arachnida</taxon>
        <taxon>Araneae</taxon>
        <taxon>Araneomorphae</taxon>
        <taxon>Entelegynae</taxon>
        <taxon>Araneoidea</taxon>
        <taxon>Araneidae</taxon>
        <taxon>Caerostris</taxon>
    </lineage>
</organism>
<comment type="caution">
    <text evidence="2">The sequence shown here is derived from an EMBL/GenBank/DDBJ whole genome shotgun (WGS) entry which is preliminary data.</text>
</comment>
<name>A0AAV4Y6S8_CAEEX</name>
<dbReference type="EMBL" id="BPLR01001400">
    <property type="protein sequence ID" value="GIZ02141.1"/>
    <property type="molecule type" value="Genomic_DNA"/>
</dbReference>
<protein>
    <submittedName>
        <fullName evidence="2">Uncharacterized protein</fullName>
    </submittedName>
</protein>
<keyword evidence="3" id="KW-1185">Reference proteome</keyword>